<keyword evidence="3" id="KW-0808">Transferase</keyword>
<evidence type="ECO:0000313" key="3">
    <source>
        <dbReference type="EMBL" id="CAH0529971.1"/>
    </source>
</evidence>
<gene>
    <name evidence="3" type="primary">mshA_2</name>
    <name evidence="3" type="ORF">VHP8226_03697</name>
</gene>
<dbReference type="Pfam" id="PF00534">
    <property type="entry name" value="Glycos_transf_1"/>
    <property type="match status" value="1"/>
</dbReference>
<dbReference type="GO" id="GO:0102710">
    <property type="term" value="F:D-inositol-3-phosphate glycosyltransferase activity"/>
    <property type="evidence" value="ECO:0007669"/>
    <property type="project" value="UniProtKB-EC"/>
</dbReference>
<keyword evidence="4" id="KW-1185">Reference proteome</keyword>
<organism evidence="3 4">
    <name type="scientific">Vibrio hippocampi</name>
    <dbReference type="NCBI Taxonomy" id="654686"/>
    <lineage>
        <taxon>Bacteria</taxon>
        <taxon>Pseudomonadati</taxon>
        <taxon>Pseudomonadota</taxon>
        <taxon>Gammaproteobacteria</taxon>
        <taxon>Vibrionales</taxon>
        <taxon>Vibrionaceae</taxon>
        <taxon>Vibrio</taxon>
    </lineage>
</organism>
<dbReference type="PANTHER" id="PTHR12526">
    <property type="entry name" value="GLYCOSYLTRANSFERASE"/>
    <property type="match status" value="1"/>
</dbReference>
<dbReference type="Gene3D" id="3.40.50.2000">
    <property type="entry name" value="Glycogen Phosphorylase B"/>
    <property type="match status" value="2"/>
</dbReference>
<accession>A0ABN8DKU0</accession>
<comment type="caution">
    <text evidence="3">The sequence shown here is derived from an EMBL/GenBank/DDBJ whole genome shotgun (WGS) entry which is preliminary data.</text>
</comment>
<dbReference type="EC" id="2.4.1.250" evidence="3"/>
<dbReference type="EMBL" id="CAKLCM010000003">
    <property type="protein sequence ID" value="CAH0529971.1"/>
    <property type="molecule type" value="Genomic_DNA"/>
</dbReference>
<sequence>MLSMRRPDTTDHHGKDTTVHIVQHLAPGGIETLVLELLNHSRHHSNTFIISLEGNIDQAIAHWPRLKPFQSRLLFMNKQPGRQYQLVKQLYRVFKRLNPYTVHTHHIGPLLYGGIAARLARTPVCIHTEHDAWHLNSDKHRKMQSVAFNLVKPKVVADAEFVGQQLKKLFPQLNPYVIKNGIDTEKFVPGDQIAARQSLALPLDKTLVGCAGRLEPVKGQRYLINALQRLDPKIHLVVAGHGSQQQPLKQLSQQLNMANRVHFLGLCEEMPRFYQALDLFCLPSLCEGFPLSPLEAQACNTPVLVTNVGGAKETACPVTSGVVKAGRTFALQHKIEAMLSQQMDSQQTVSRQADSQQPREFILHNNSLTTMSAAYRALSFNV</sequence>
<reference evidence="3" key="1">
    <citation type="submission" date="2021-12" db="EMBL/GenBank/DDBJ databases">
        <authorList>
            <person name="Rodrigo-Torres L."/>
            <person name="Arahal R. D."/>
            <person name="Lucena T."/>
        </authorList>
    </citation>
    <scope>NUCLEOTIDE SEQUENCE</scope>
    <source>
        <strain evidence="3">CECT 8226</strain>
    </source>
</reference>
<keyword evidence="3" id="KW-0328">Glycosyltransferase</keyword>
<name>A0ABN8DKU0_9VIBR</name>
<evidence type="ECO:0000259" key="1">
    <source>
        <dbReference type="Pfam" id="PF00534"/>
    </source>
</evidence>
<dbReference type="InterPro" id="IPR001296">
    <property type="entry name" value="Glyco_trans_1"/>
</dbReference>
<dbReference type="InterPro" id="IPR028098">
    <property type="entry name" value="Glyco_trans_4-like_N"/>
</dbReference>
<evidence type="ECO:0000259" key="2">
    <source>
        <dbReference type="Pfam" id="PF13439"/>
    </source>
</evidence>
<dbReference type="SUPFAM" id="SSF53756">
    <property type="entry name" value="UDP-Glycosyltransferase/glycogen phosphorylase"/>
    <property type="match status" value="1"/>
</dbReference>
<dbReference type="Pfam" id="PF13439">
    <property type="entry name" value="Glyco_transf_4"/>
    <property type="match status" value="1"/>
</dbReference>
<dbReference type="RefSeq" id="WP_237486495.1">
    <property type="nucleotide sequence ID" value="NZ_CAKLCM010000003.1"/>
</dbReference>
<evidence type="ECO:0000313" key="4">
    <source>
        <dbReference type="Proteomes" id="UP000838160"/>
    </source>
</evidence>
<feature type="domain" description="Glycosyl transferase family 1" evidence="1">
    <location>
        <begin position="193"/>
        <end position="352"/>
    </location>
</feature>
<dbReference type="Proteomes" id="UP000838160">
    <property type="component" value="Unassembled WGS sequence"/>
</dbReference>
<feature type="domain" description="Glycosyltransferase subfamily 4-like N-terminal" evidence="2">
    <location>
        <begin position="27"/>
        <end position="186"/>
    </location>
</feature>
<protein>
    <submittedName>
        <fullName evidence="3">D-inositol-3-phosphate glycosyltransferase</fullName>
        <ecNumber evidence="3">2.4.1.250</ecNumber>
    </submittedName>
</protein>
<proteinExistence type="predicted"/>